<gene>
    <name evidence="11" type="ORF">B456_007G321600</name>
</gene>
<dbReference type="PANTHER" id="PTHR11886:SF49">
    <property type="entry name" value="DYNEIN LIGHT CHAIN"/>
    <property type="match status" value="1"/>
</dbReference>
<evidence type="ECO:0000256" key="6">
    <source>
        <dbReference type="ARBA" id="ARBA00022701"/>
    </source>
</evidence>
<dbReference type="GO" id="GO:0005868">
    <property type="term" value="C:cytoplasmic dynein complex"/>
    <property type="evidence" value="ECO:0007669"/>
    <property type="project" value="TreeGrafter"/>
</dbReference>
<dbReference type="SMART" id="SM01375">
    <property type="entry name" value="Dynein_light"/>
    <property type="match status" value="1"/>
</dbReference>
<organism evidence="11 12">
    <name type="scientific">Gossypium raimondii</name>
    <name type="common">Peruvian cotton</name>
    <name type="synonym">Gossypium klotzschianum subsp. raimondii</name>
    <dbReference type="NCBI Taxonomy" id="29730"/>
    <lineage>
        <taxon>Eukaryota</taxon>
        <taxon>Viridiplantae</taxon>
        <taxon>Streptophyta</taxon>
        <taxon>Embryophyta</taxon>
        <taxon>Tracheophyta</taxon>
        <taxon>Spermatophyta</taxon>
        <taxon>Magnoliopsida</taxon>
        <taxon>eudicotyledons</taxon>
        <taxon>Gunneridae</taxon>
        <taxon>Pentapetalae</taxon>
        <taxon>rosids</taxon>
        <taxon>malvids</taxon>
        <taxon>Malvales</taxon>
        <taxon>Malvaceae</taxon>
        <taxon>Malvoideae</taxon>
        <taxon>Gossypium</taxon>
    </lineage>
</organism>
<dbReference type="GO" id="GO:0051028">
    <property type="term" value="P:mRNA transport"/>
    <property type="evidence" value="ECO:0007669"/>
    <property type="project" value="UniProtKB-KW"/>
</dbReference>
<dbReference type="PANTHER" id="PTHR11886">
    <property type="entry name" value="DYNEIN LIGHT CHAIN"/>
    <property type="match status" value="1"/>
</dbReference>
<evidence type="ECO:0000256" key="4">
    <source>
        <dbReference type="ARBA" id="ARBA00022448"/>
    </source>
</evidence>
<dbReference type="GO" id="GO:0015031">
    <property type="term" value="P:protein transport"/>
    <property type="evidence" value="ECO:0007669"/>
    <property type="project" value="UniProtKB-KW"/>
</dbReference>
<keyword evidence="12" id="KW-1185">Reference proteome</keyword>
<proteinExistence type="predicted"/>
<dbReference type="GO" id="GO:0005874">
    <property type="term" value="C:microtubule"/>
    <property type="evidence" value="ECO:0007669"/>
    <property type="project" value="UniProtKB-KW"/>
</dbReference>
<keyword evidence="6" id="KW-0493">Microtubule</keyword>
<dbReference type="AlphaFoldDB" id="A0A0D2PI21"/>
<name>A0A0D2PI21_GOSRA</name>
<comment type="subcellular location">
    <subcellularLocation>
        <location evidence="2">Cytoplasm</location>
        <location evidence="2">Cytoskeleton</location>
    </subcellularLocation>
    <subcellularLocation>
        <location evidence="1">Nucleus</location>
    </subcellularLocation>
</comment>
<evidence type="ECO:0000313" key="12">
    <source>
        <dbReference type="Proteomes" id="UP000032304"/>
    </source>
</evidence>
<keyword evidence="9" id="KW-0206">Cytoskeleton</keyword>
<accession>A0A0D2PI21</accession>
<dbReference type="Pfam" id="PF01221">
    <property type="entry name" value="Dynein_light"/>
    <property type="match status" value="1"/>
</dbReference>
<dbReference type="GO" id="GO:0005634">
    <property type="term" value="C:nucleus"/>
    <property type="evidence" value="ECO:0007669"/>
    <property type="project" value="UniProtKB-SubCell"/>
</dbReference>
<dbReference type="SUPFAM" id="SSF54648">
    <property type="entry name" value="DLC"/>
    <property type="match status" value="1"/>
</dbReference>
<dbReference type="EMBL" id="CM001746">
    <property type="protein sequence ID" value="KJB45697.1"/>
    <property type="molecule type" value="Genomic_DNA"/>
</dbReference>
<evidence type="ECO:0000313" key="11">
    <source>
        <dbReference type="EMBL" id="KJB45697.1"/>
    </source>
</evidence>
<evidence type="ECO:0000256" key="9">
    <source>
        <dbReference type="ARBA" id="ARBA00023212"/>
    </source>
</evidence>
<dbReference type="Gene3D" id="3.30.740.10">
    <property type="entry name" value="Protein Inhibitor Of Neuronal Nitric Oxide Synthase"/>
    <property type="match status" value="1"/>
</dbReference>
<evidence type="ECO:0000256" key="2">
    <source>
        <dbReference type="ARBA" id="ARBA00004245"/>
    </source>
</evidence>
<sequence length="195" mass="22409">MVKNPIRKISPNTHFDFHRQSKKIIELSFLCSFCTKPAAALSRFFITFIFMEDSRSLKEKQELKRRFPSKRHGIEEKSRMEDQVKLAAIAISLNVRLRSSDMPVYMQEHALCCIRQLLDSAPKPQPSLTHLARAIKKEFDSVYGPAWQCVVGTSFGSFVTHSPGGFLYFSIDSFSILLFKTEVELVTKEDWGQKL</sequence>
<dbReference type="GO" id="GO:0007017">
    <property type="term" value="P:microtubule-based process"/>
    <property type="evidence" value="ECO:0007669"/>
    <property type="project" value="InterPro"/>
</dbReference>
<reference evidence="11 12" key="1">
    <citation type="journal article" date="2012" name="Nature">
        <title>Repeated polyploidization of Gossypium genomes and the evolution of spinnable cotton fibres.</title>
        <authorList>
            <person name="Paterson A.H."/>
            <person name="Wendel J.F."/>
            <person name="Gundlach H."/>
            <person name="Guo H."/>
            <person name="Jenkins J."/>
            <person name="Jin D."/>
            <person name="Llewellyn D."/>
            <person name="Showmaker K.C."/>
            <person name="Shu S."/>
            <person name="Udall J."/>
            <person name="Yoo M.J."/>
            <person name="Byers R."/>
            <person name="Chen W."/>
            <person name="Doron-Faigenboim A."/>
            <person name="Duke M.V."/>
            <person name="Gong L."/>
            <person name="Grimwood J."/>
            <person name="Grover C."/>
            <person name="Grupp K."/>
            <person name="Hu G."/>
            <person name="Lee T.H."/>
            <person name="Li J."/>
            <person name="Lin L."/>
            <person name="Liu T."/>
            <person name="Marler B.S."/>
            <person name="Page J.T."/>
            <person name="Roberts A.W."/>
            <person name="Romanel E."/>
            <person name="Sanders W.S."/>
            <person name="Szadkowski E."/>
            <person name="Tan X."/>
            <person name="Tang H."/>
            <person name="Xu C."/>
            <person name="Wang J."/>
            <person name="Wang Z."/>
            <person name="Zhang D."/>
            <person name="Zhang L."/>
            <person name="Ashrafi H."/>
            <person name="Bedon F."/>
            <person name="Bowers J.E."/>
            <person name="Brubaker C.L."/>
            <person name="Chee P.W."/>
            <person name="Das S."/>
            <person name="Gingle A.R."/>
            <person name="Haigler C.H."/>
            <person name="Harker D."/>
            <person name="Hoffmann L.V."/>
            <person name="Hovav R."/>
            <person name="Jones D.C."/>
            <person name="Lemke C."/>
            <person name="Mansoor S."/>
            <person name="ur Rahman M."/>
            <person name="Rainville L.N."/>
            <person name="Rambani A."/>
            <person name="Reddy U.K."/>
            <person name="Rong J.K."/>
            <person name="Saranga Y."/>
            <person name="Scheffler B.E."/>
            <person name="Scheffler J.A."/>
            <person name="Stelly D.M."/>
            <person name="Triplett B.A."/>
            <person name="Van Deynze A."/>
            <person name="Vaslin M.F."/>
            <person name="Waghmare V.N."/>
            <person name="Walford S.A."/>
            <person name="Wright R.J."/>
            <person name="Zaki E.A."/>
            <person name="Zhang T."/>
            <person name="Dennis E.S."/>
            <person name="Mayer K.F."/>
            <person name="Peterson D.G."/>
            <person name="Rokhsar D.S."/>
            <person name="Wang X."/>
            <person name="Schmutz J."/>
        </authorList>
    </citation>
    <scope>NUCLEOTIDE SEQUENCE [LARGE SCALE GENOMIC DNA]</scope>
</reference>
<dbReference type="FunFam" id="3.30.740.10:FF:000005">
    <property type="entry name" value="Dynein light chain"/>
    <property type="match status" value="1"/>
</dbReference>
<dbReference type="InterPro" id="IPR001372">
    <property type="entry name" value="Dynein_light_chain_typ-1/2"/>
</dbReference>
<dbReference type="GO" id="GO:0045505">
    <property type="term" value="F:dynein intermediate chain binding"/>
    <property type="evidence" value="ECO:0007669"/>
    <property type="project" value="TreeGrafter"/>
</dbReference>
<dbReference type="OMA" id="DFHRQSK"/>
<dbReference type="STRING" id="29730.A0A0D2PI21"/>
<dbReference type="eggNOG" id="KOG3430">
    <property type="taxonomic scope" value="Eukaryota"/>
</dbReference>
<dbReference type="Proteomes" id="UP000032304">
    <property type="component" value="Chromosome 7"/>
</dbReference>
<dbReference type="InterPro" id="IPR037177">
    <property type="entry name" value="DLC_sf"/>
</dbReference>
<dbReference type="Gramene" id="KJB45697">
    <property type="protein sequence ID" value="KJB45697"/>
    <property type="gene ID" value="B456_007G321600"/>
</dbReference>
<evidence type="ECO:0000256" key="10">
    <source>
        <dbReference type="ARBA" id="ARBA00023242"/>
    </source>
</evidence>
<keyword evidence="4" id="KW-0813">Transport</keyword>
<evidence type="ECO:0000256" key="1">
    <source>
        <dbReference type="ARBA" id="ARBA00004123"/>
    </source>
</evidence>
<evidence type="ECO:0000256" key="7">
    <source>
        <dbReference type="ARBA" id="ARBA00022816"/>
    </source>
</evidence>
<keyword evidence="8" id="KW-0653">Protein transport</keyword>
<protein>
    <recommendedName>
        <fullName evidence="3">Dynein light chain 1, cytoplasmic</fullName>
    </recommendedName>
</protein>
<keyword evidence="7" id="KW-0509">mRNA transport</keyword>
<evidence type="ECO:0000256" key="5">
    <source>
        <dbReference type="ARBA" id="ARBA00022490"/>
    </source>
</evidence>
<evidence type="ECO:0000256" key="8">
    <source>
        <dbReference type="ARBA" id="ARBA00022927"/>
    </source>
</evidence>
<keyword evidence="10" id="KW-0539">Nucleus</keyword>
<evidence type="ECO:0000256" key="3">
    <source>
        <dbReference type="ARBA" id="ARBA00015062"/>
    </source>
</evidence>
<keyword evidence="5" id="KW-0963">Cytoplasm</keyword>